<name>A0A9P5PYK7_9AGAR</name>
<protein>
    <submittedName>
        <fullName evidence="2">Uncharacterized protein</fullName>
    </submittedName>
</protein>
<feature type="region of interest" description="Disordered" evidence="1">
    <location>
        <begin position="1"/>
        <end position="22"/>
    </location>
</feature>
<reference evidence="2" key="1">
    <citation type="submission" date="2020-11" db="EMBL/GenBank/DDBJ databases">
        <authorList>
            <consortium name="DOE Joint Genome Institute"/>
            <person name="Ahrendt S."/>
            <person name="Riley R."/>
            <person name="Andreopoulos W."/>
            <person name="Labutti K."/>
            <person name="Pangilinan J."/>
            <person name="Ruiz-Duenas F.J."/>
            <person name="Barrasa J.M."/>
            <person name="Sanchez-Garcia M."/>
            <person name="Camarero S."/>
            <person name="Miyauchi S."/>
            <person name="Serrano A."/>
            <person name="Linde D."/>
            <person name="Babiker R."/>
            <person name="Drula E."/>
            <person name="Ayuso-Fernandez I."/>
            <person name="Pacheco R."/>
            <person name="Padilla G."/>
            <person name="Ferreira P."/>
            <person name="Barriuso J."/>
            <person name="Kellner H."/>
            <person name="Castanera R."/>
            <person name="Alfaro M."/>
            <person name="Ramirez L."/>
            <person name="Pisabarro A.G."/>
            <person name="Kuo A."/>
            <person name="Tritt A."/>
            <person name="Lipzen A."/>
            <person name="He G."/>
            <person name="Yan M."/>
            <person name="Ng V."/>
            <person name="Cullen D."/>
            <person name="Martin F."/>
            <person name="Rosso M.-N."/>
            <person name="Henrissat B."/>
            <person name="Hibbett D."/>
            <person name="Martinez A.T."/>
            <person name="Grigoriev I.V."/>
        </authorList>
    </citation>
    <scope>NUCLEOTIDE SEQUENCE</scope>
    <source>
        <strain evidence="2">AH 40177</strain>
    </source>
</reference>
<dbReference type="AlphaFoldDB" id="A0A9P5PYK7"/>
<organism evidence="2 3">
    <name type="scientific">Rhodocollybia butyracea</name>
    <dbReference type="NCBI Taxonomy" id="206335"/>
    <lineage>
        <taxon>Eukaryota</taxon>
        <taxon>Fungi</taxon>
        <taxon>Dikarya</taxon>
        <taxon>Basidiomycota</taxon>
        <taxon>Agaricomycotina</taxon>
        <taxon>Agaricomycetes</taxon>
        <taxon>Agaricomycetidae</taxon>
        <taxon>Agaricales</taxon>
        <taxon>Marasmiineae</taxon>
        <taxon>Omphalotaceae</taxon>
        <taxon>Rhodocollybia</taxon>
    </lineage>
</organism>
<dbReference type="Proteomes" id="UP000772434">
    <property type="component" value="Unassembled WGS sequence"/>
</dbReference>
<comment type="caution">
    <text evidence="2">The sequence shown here is derived from an EMBL/GenBank/DDBJ whole genome shotgun (WGS) entry which is preliminary data.</text>
</comment>
<gene>
    <name evidence="2" type="ORF">BDP27DRAFT_1323992</name>
</gene>
<dbReference type="EMBL" id="JADNRY010000041">
    <property type="protein sequence ID" value="KAF9070405.1"/>
    <property type="molecule type" value="Genomic_DNA"/>
</dbReference>
<evidence type="ECO:0000256" key="1">
    <source>
        <dbReference type="SAM" id="MobiDB-lite"/>
    </source>
</evidence>
<keyword evidence="3" id="KW-1185">Reference proteome</keyword>
<sequence>MRRGPPSPLRLAQGPTPARSVPKFYMPSVPRPTFAPPMVASRGPRQRVSGLQVDTAIEEISSPVSAGSSRGPWDHTRLFSIPVSFDLTPLKRAIVV</sequence>
<accession>A0A9P5PYK7</accession>
<dbReference type="OrthoDB" id="3165590at2759"/>
<proteinExistence type="predicted"/>
<evidence type="ECO:0000313" key="3">
    <source>
        <dbReference type="Proteomes" id="UP000772434"/>
    </source>
</evidence>
<evidence type="ECO:0000313" key="2">
    <source>
        <dbReference type="EMBL" id="KAF9070405.1"/>
    </source>
</evidence>